<comment type="similarity">
    <text evidence="1">Belongs to the CWF19 family.</text>
</comment>
<keyword evidence="6" id="KW-1185">Reference proteome</keyword>
<gene>
    <name evidence="5" type="ORF">HYDPIDRAFT_33166</name>
</gene>
<feature type="compositionally biased region" description="Low complexity" evidence="2">
    <location>
        <begin position="307"/>
        <end position="340"/>
    </location>
</feature>
<feature type="compositionally biased region" description="Polar residues" evidence="2">
    <location>
        <begin position="274"/>
        <end position="284"/>
    </location>
</feature>
<dbReference type="PANTHER" id="PTHR12072">
    <property type="entry name" value="CWF19, CELL CYCLE CONTROL PROTEIN"/>
    <property type="match status" value="1"/>
</dbReference>
<dbReference type="SUPFAM" id="SSF54197">
    <property type="entry name" value="HIT-like"/>
    <property type="match status" value="1"/>
</dbReference>
<feature type="compositionally biased region" description="Basic and acidic residues" evidence="2">
    <location>
        <begin position="167"/>
        <end position="206"/>
    </location>
</feature>
<feature type="domain" description="Cwf19-like C-terminal" evidence="4">
    <location>
        <begin position="552"/>
        <end position="675"/>
    </location>
</feature>
<dbReference type="Proteomes" id="UP000053820">
    <property type="component" value="Unassembled WGS sequence"/>
</dbReference>
<feature type="compositionally biased region" description="Basic and acidic residues" evidence="2">
    <location>
        <begin position="229"/>
        <end position="246"/>
    </location>
</feature>
<dbReference type="Gene3D" id="3.30.428.10">
    <property type="entry name" value="HIT-like"/>
    <property type="match status" value="1"/>
</dbReference>
<dbReference type="Pfam" id="PF04676">
    <property type="entry name" value="CwfJ_C_2"/>
    <property type="match status" value="1"/>
</dbReference>
<dbReference type="InterPro" id="IPR006767">
    <property type="entry name" value="Cwf19-like_C_dom-2"/>
</dbReference>
<dbReference type="OrthoDB" id="2113965at2759"/>
<feature type="region of interest" description="Disordered" evidence="2">
    <location>
        <begin position="86"/>
        <end position="385"/>
    </location>
</feature>
<reference evidence="5 6" key="1">
    <citation type="submission" date="2014-04" db="EMBL/GenBank/DDBJ databases">
        <title>Evolutionary Origins and Diversification of the Mycorrhizal Mutualists.</title>
        <authorList>
            <consortium name="DOE Joint Genome Institute"/>
            <consortium name="Mycorrhizal Genomics Consortium"/>
            <person name="Kohler A."/>
            <person name="Kuo A."/>
            <person name="Nagy L.G."/>
            <person name="Floudas D."/>
            <person name="Copeland A."/>
            <person name="Barry K.W."/>
            <person name="Cichocki N."/>
            <person name="Veneault-Fourrey C."/>
            <person name="LaButti K."/>
            <person name="Lindquist E.A."/>
            <person name="Lipzen A."/>
            <person name="Lundell T."/>
            <person name="Morin E."/>
            <person name="Murat C."/>
            <person name="Riley R."/>
            <person name="Ohm R."/>
            <person name="Sun H."/>
            <person name="Tunlid A."/>
            <person name="Henrissat B."/>
            <person name="Grigoriev I.V."/>
            <person name="Hibbett D.S."/>
            <person name="Martin F."/>
        </authorList>
    </citation>
    <scope>NUCLEOTIDE SEQUENCE [LARGE SCALE GENOMIC DNA]</scope>
    <source>
        <strain evidence="5 6">MD-312</strain>
    </source>
</reference>
<feature type="region of interest" description="Disordered" evidence="2">
    <location>
        <begin position="443"/>
        <end position="468"/>
    </location>
</feature>
<dbReference type="Pfam" id="PF04677">
    <property type="entry name" value="CwfJ_C_1"/>
    <property type="match status" value="1"/>
</dbReference>
<sequence length="807" mass="90911">MGDERDKHSSKHKRSRDKDSEHKSKKKHKSSHESSKKHKRKEHESVHITDDDPNDDDMWVEKNIDLDGERLLATDIPTAESLKLTSKAEASLSDPPLPQSRSSETKLQRDEWMLLPPSGAQVPSSSSRPLTQQPLTGDESLTEDYGESSSGTRTLGGGVDFFSSLGTEKKRNPRLDKPDVDAEPKVSYRELNTDLREGREMTRDDPPPPPNSITPGGPGSNWRMMRLRRVYESAEEENRPIEEVALERFGSLRAFEEAKEERRLLDEREGRRTGGSSAQKNPNQKGKGRDSEGEKRFMFTDVGGSGTSSRSSSFRRPGAANDSTPSTPSPASASANLPTNRRLDSLRLPSQAASPLAQSHTPIPSVMTPNVGSVSTRRAMSPSSLNKLQAKVLRARLMNAPNAEELEREYEEEARKANGQPGESAVRTKVEVLPTLDARGRLYDVGHGKDDGEKLPGNRKKKEKFETRDPKTGDIVRYNADDDTTTLGEMLRQERFGAGMADQKDLDAQFAKAIMGDGKFENDLEYMDDNAEKLGRQKMRSDAMKRQFAIHDYKRTQKALTSCQFCYGEDDSLPKAPVIAMGTRAYLSCTLTEELLDGHCLIVPIQHHLTMLEADDDVWDEVRNFMKSVMRMFAEEDKGVVFYETVITLKHQKHTFIECVPLPWAQYDDIPQYFKESILASEAEWSQHKKLIDFSARPGGFRRAMVPNLPYFMVQFDHKGERGYGHVIEGTGDSAGAGEEDGALDEGEKGGGDFPRYFAGEIIGNVLEVEPRRWRRPRKVDFRHHKDRITKFKKRYDKFDWTGMVGK</sequence>
<feature type="compositionally biased region" description="Basic and acidic residues" evidence="2">
    <location>
        <begin position="287"/>
        <end position="298"/>
    </location>
</feature>
<evidence type="ECO:0000259" key="3">
    <source>
        <dbReference type="Pfam" id="PF04676"/>
    </source>
</evidence>
<dbReference type="HOGENOM" id="CLU_015540_2_0_1"/>
<evidence type="ECO:0008006" key="7">
    <source>
        <dbReference type="Google" id="ProtNLM"/>
    </source>
</evidence>
<evidence type="ECO:0000313" key="6">
    <source>
        <dbReference type="Proteomes" id="UP000053820"/>
    </source>
</evidence>
<dbReference type="InterPro" id="IPR006768">
    <property type="entry name" value="Cwf19-like_C_dom-1"/>
</dbReference>
<dbReference type="GO" id="GO:0071014">
    <property type="term" value="C:post-mRNA release spliceosomal complex"/>
    <property type="evidence" value="ECO:0007669"/>
    <property type="project" value="TreeGrafter"/>
</dbReference>
<evidence type="ECO:0000256" key="1">
    <source>
        <dbReference type="ARBA" id="ARBA00006795"/>
    </source>
</evidence>
<feature type="compositionally biased region" description="Basic and acidic residues" evidence="2">
    <location>
        <begin position="103"/>
        <end position="112"/>
    </location>
</feature>
<feature type="compositionally biased region" description="Basic and acidic residues" evidence="2">
    <location>
        <begin position="443"/>
        <end position="456"/>
    </location>
</feature>
<feature type="compositionally biased region" description="Basic residues" evidence="2">
    <location>
        <begin position="23"/>
        <end position="41"/>
    </location>
</feature>
<proteinExistence type="inferred from homology"/>
<name>A0A0C9W0T0_9AGAM</name>
<accession>A0A0C9W0T0</accession>
<feature type="compositionally biased region" description="Polar residues" evidence="2">
    <location>
        <begin position="351"/>
        <end position="385"/>
    </location>
</feature>
<evidence type="ECO:0000256" key="2">
    <source>
        <dbReference type="SAM" id="MobiDB-lite"/>
    </source>
</evidence>
<organism evidence="5 6">
    <name type="scientific">Hydnomerulius pinastri MD-312</name>
    <dbReference type="NCBI Taxonomy" id="994086"/>
    <lineage>
        <taxon>Eukaryota</taxon>
        <taxon>Fungi</taxon>
        <taxon>Dikarya</taxon>
        <taxon>Basidiomycota</taxon>
        <taxon>Agaricomycotina</taxon>
        <taxon>Agaricomycetes</taxon>
        <taxon>Agaricomycetidae</taxon>
        <taxon>Boletales</taxon>
        <taxon>Boletales incertae sedis</taxon>
        <taxon>Leucogyrophana</taxon>
    </lineage>
</organism>
<feature type="region of interest" description="Disordered" evidence="2">
    <location>
        <begin position="1"/>
        <end position="61"/>
    </location>
</feature>
<feature type="compositionally biased region" description="Polar residues" evidence="2">
    <location>
        <begin position="121"/>
        <end position="135"/>
    </location>
</feature>
<dbReference type="InterPro" id="IPR036265">
    <property type="entry name" value="HIT-like_sf"/>
</dbReference>
<protein>
    <recommendedName>
        <fullName evidence="7">Cwf19-like C-terminal domain-containing protein</fullName>
    </recommendedName>
</protein>
<dbReference type="PANTHER" id="PTHR12072:SF5">
    <property type="entry name" value="CWF19-LIKE PROTEIN 2"/>
    <property type="match status" value="1"/>
</dbReference>
<dbReference type="EMBL" id="KN839887">
    <property type="protein sequence ID" value="KIJ59478.1"/>
    <property type="molecule type" value="Genomic_DNA"/>
</dbReference>
<feature type="domain" description="Cwf19-like protein C-terminal" evidence="3">
    <location>
        <begin position="684"/>
        <end position="802"/>
    </location>
</feature>
<feature type="compositionally biased region" description="Basic and acidic residues" evidence="2">
    <location>
        <begin position="254"/>
        <end position="272"/>
    </location>
</feature>
<dbReference type="InterPro" id="IPR040194">
    <property type="entry name" value="Cwf19-like"/>
</dbReference>
<evidence type="ECO:0000259" key="4">
    <source>
        <dbReference type="Pfam" id="PF04677"/>
    </source>
</evidence>
<evidence type="ECO:0000313" key="5">
    <source>
        <dbReference type="EMBL" id="KIJ59478.1"/>
    </source>
</evidence>
<dbReference type="GO" id="GO:0000398">
    <property type="term" value="P:mRNA splicing, via spliceosome"/>
    <property type="evidence" value="ECO:0007669"/>
    <property type="project" value="TreeGrafter"/>
</dbReference>
<dbReference type="AlphaFoldDB" id="A0A0C9W0T0"/>